<comment type="caution">
    <text evidence="1">The sequence shown here is derived from an EMBL/GenBank/DDBJ whole genome shotgun (WGS) entry which is preliminary data.</text>
</comment>
<reference evidence="1 2" key="1">
    <citation type="submission" date="2023-07" db="EMBL/GenBank/DDBJ databases">
        <title>Sequencing the genomes of 1000 actinobacteria strains.</title>
        <authorList>
            <person name="Klenk H.-P."/>
        </authorList>
    </citation>
    <scope>NUCLEOTIDE SEQUENCE [LARGE SCALE GENOMIC DNA]</scope>
    <source>
        <strain evidence="1 2">GD13</strain>
    </source>
</reference>
<evidence type="ECO:0000313" key="2">
    <source>
        <dbReference type="Proteomes" id="UP001240447"/>
    </source>
</evidence>
<dbReference type="SUPFAM" id="SSF54637">
    <property type="entry name" value="Thioesterase/thiol ester dehydrase-isomerase"/>
    <property type="match status" value="1"/>
</dbReference>
<gene>
    <name evidence="1" type="ORF">J2S59_000430</name>
</gene>
<dbReference type="RefSeq" id="WP_306824759.1">
    <property type="nucleotide sequence ID" value="NZ_JAUSQM010000001.1"/>
</dbReference>
<accession>A0ABT9NJU3</accession>
<evidence type="ECO:0000313" key="1">
    <source>
        <dbReference type="EMBL" id="MDP9820621.1"/>
    </source>
</evidence>
<name>A0ABT9NJU3_9ACTN</name>
<dbReference type="Gene3D" id="3.10.129.10">
    <property type="entry name" value="Hotdog Thioesterase"/>
    <property type="match status" value="1"/>
</dbReference>
<sequence length="237" mass="24711">MSTLTVAARFRGPDDSGNGGWVSGALAARLPAGVPVEVTLRRPPPLDRPLPVEVSAGGVRLLDDAVADARQAAVVGEARVVEDDLPTLGVVSAADARAAEAGYHGHREHPFPGCYACGPDREVGDGLRIFPGPVAGLPDDNVAATWRPAADVDLPQVWAALDCPGGWAAGRLGLADRPMVLGRMTAVVETVPESGAELVVVGTVLAREGRRTMTATTLRRTDGTVLGRAKHTWITLR</sequence>
<protein>
    <recommendedName>
        <fullName evidence="3">Thioesterase family protein</fullName>
    </recommendedName>
</protein>
<proteinExistence type="predicted"/>
<organism evidence="1 2">
    <name type="scientific">Nocardioides massiliensis</name>
    <dbReference type="NCBI Taxonomy" id="1325935"/>
    <lineage>
        <taxon>Bacteria</taxon>
        <taxon>Bacillati</taxon>
        <taxon>Actinomycetota</taxon>
        <taxon>Actinomycetes</taxon>
        <taxon>Propionibacteriales</taxon>
        <taxon>Nocardioidaceae</taxon>
        <taxon>Nocardioides</taxon>
    </lineage>
</organism>
<dbReference type="InterPro" id="IPR029069">
    <property type="entry name" value="HotDog_dom_sf"/>
</dbReference>
<evidence type="ECO:0008006" key="3">
    <source>
        <dbReference type="Google" id="ProtNLM"/>
    </source>
</evidence>
<dbReference type="EMBL" id="JAUSQM010000001">
    <property type="protein sequence ID" value="MDP9820621.1"/>
    <property type="molecule type" value="Genomic_DNA"/>
</dbReference>
<dbReference type="Proteomes" id="UP001240447">
    <property type="component" value="Unassembled WGS sequence"/>
</dbReference>
<keyword evidence="2" id="KW-1185">Reference proteome</keyword>